<dbReference type="PANTHER" id="PTHR42852:SF18">
    <property type="entry name" value="CHROMOSOME UNDETERMINED SCAFFOLD_47, WHOLE GENOME SHOTGUN SEQUENCE"/>
    <property type="match status" value="1"/>
</dbReference>
<keyword evidence="2" id="KW-0201">Cytochrome c-type biogenesis</keyword>
<dbReference type="InterPro" id="IPR017937">
    <property type="entry name" value="Thioredoxin_CS"/>
</dbReference>
<evidence type="ECO:0000256" key="4">
    <source>
        <dbReference type="SAM" id="SignalP"/>
    </source>
</evidence>
<dbReference type="InterPro" id="IPR013766">
    <property type="entry name" value="Thioredoxin_domain"/>
</dbReference>
<evidence type="ECO:0000313" key="6">
    <source>
        <dbReference type="EMBL" id="PQJ27366.1"/>
    </source>
</evidence>
<dbReference type="Proteomes" id="UP000239907">
    <property type="component" value="Unassembled WGS sequence"/>
</dbReference>
<proteinExistence type="predicted"/>
<dbReference type="OrthoDB" id="9809733at2"/>
<gene>
    <name evidence="6" type="ORF">BSZ32_01875</name>
</gene>
<evidence type="ECO:0000256" key="1">
    <source>
        <dbReference type="ARBA" id="ARBA00004196"/>
    </source>
</evidence>
<feature type="domain" description="Thioredoxin" evidence="5">
    <location>
        <begin position="41"/>
        <end position="193"/>
    </location>
</feature>
<keyword evidence="7" id="KW-1185">Reference proteome</keyword>
<feature type="chain" id="PRO_5015785477" description="Thioredoxin domain-containing protein" evidence="4">
    <location>
        <begin position="32"/>
        <end position="380"/>
    </location>
</feature>
<dbReference type="GO" id="GO:0017004">
    <property type="term" value="P:cytochrome complex assembly"/>
    <property type="evidence" value="ECO:0007669"/>
    <property type="project" value="UniProtKB-KW"/>
</dbReference>
<evidence type="ECO:0000256" key="2">
    <source>
        <dbReference type="ARBA" id="ARBA00022748"/>
    </source>
</evidence>
<dbReference type="RefSeq" id="WP_105041847.1">
    <property type="nucleotide sequence ID" value="NZ_MQWA01000001.1"/>
</dbReference>
<dbReference type="Gene3D" id="3.40.30.10">
    <property type="entry name" value="Glutaredoxin"/>
    <property type="match status" value="1"/>
</dbReference>
<dbReference type="AlphaFoldDB" id="A0A2S7TX80"/>
<evidence type="ECO:0000313" key="7">
    <source>
        <dbReference type="Proteomes" id="UP000239907"/>
    </source>
</evidence>
<name>A0A2S7TX80_9BACT</name>
<dbReference type="InterPro" id="IPR036249">
    <property type="entry name" value="Thioredoxin-like_sf"/>
</dbReference>
<feature type="signal peptide" evidence="4">
    <location>
        <begin position="1"/>
        <end position="31"/>
    </location>
</feature>
<dbReference type="CDD" id="cd02966">
    <property type="entry name" value="TlpA_like_family"/>
    <property type="match status" value="1"/>
</dbReference>
<evidence type="ECO:0000256" key="3">
    <source>
        <dbReference type="ARBA" id="ARBA00023284"/>
    </source>
</evidence>
<dbReference type="GO" id="GO:0016491">
    <property type="term" value="F:oxidoreductase activity"/>
    <property type="evidence" value="ECO:0007669"/>
    <property type="project" value="InterPro"/>
</dbReference>
<reference evidence="6 7" key="1">
    <citation type="submission" date="2016-12" db="EMBL/GenBank/DDBJ databases">
        <title>Study of bacterial adaptation to deep sea.</title>
        <authorList>
            <person name="Song J."/>
            <person name="Yoshizawa S."/>
            <person name="Kogure K."/>
        </authorList>
    </citation>
    <scope>NUCLEOTIDE SEQUENCE [LARGE SCALE GENOMIC DNA]</scope>
    <source>
        <strain evidence="6 7">SAORIC-165</strain>
    </source>
</reference>
<dbReference type="PROSITE" id="PS51352">
    <property type="entry name" value="THIOREDOXIN_2"/>
    <property type="match status" value="1"/>
</dbReference>
<accession>A0A2S7TX80</accession>
<comment type="caution">
    <text evidence="6">The sequence shown here is derived from an EMBL/GenBank/DDBJ whole genome shotgun (WGS) entry which is preliminary data.</text>
</comment>
<sequence>MKQKFQRVFAAVATATLTTSALLSSASAVVAQEQAAAAATLSVGDKVPELKGITWLQGDAVKSFDEKGKVYMLELWATWCGPCVAIIPHVNDLHKKYADKGLVVVGMNVWEDKIEAPTEFLKKQGAAMSYRVAFSGGSKADFATNWLKPAGVKGIPHAFLIKDGEILYSGHPSQLKDSSIEDMLAGKYDAAAEAKKKEAAAKEEAALSAKFMPLFQKKDWDGILALAKTLDDNNPAKLQLQVTAISEKGDWKSLTESRKGLLSKKDSPITVSDLDQYAALGMKAGEGAKEYAVAALASIEATPADAPAPEQLHKKLMSARLNFLAGNTDAAKKDLAAAKVYLEKVENPQMKQQLGAIFPAAEKALAAGTFPSIRELLQAK</sequence>
<dbReference type="SUPFAM" id="SSF52833">
    <property type="entry name" value="Thioredoxin-like"/>
    <property type="match status" value="1"/>
</dbReference>
<evidence type="ECO:0000259" key="5">
    <source>
        <dbReference type="PROSITE" id="PS51352"/>
    </source>
</evidence>
<organism evidence="6 7">
    <name type="scientific">Rubritalea profundi</name>
    <dbReference type="NCBI Taxonomy" id="1658618"/>
    <lineage>
        <taxon>Bacteria</taxon>
        <taxon>Pseudomonadati</taxon>
        <taxon>Verrucomicrobiota</taxon>
        <taxon>Verrucomicrobiia</taxon>
        <taxon>Verrucomicrobiales</taxon>
        <taxon>Rubritaleaceae</taxon>
        <taxon>Rubritalea</taxon>
    </lineage>
</organism>
<protein>
    <recommendedName>
        <fullName evidence="5">Thioredoxin domain-containing protein</fullName>
    </recommendedName>
</protein>
<dbReference type="PROSITE" id="PS00194">
    <property type="entry name" value="THIOREDOXIN_1"/>
    <property type="match status" value="1"/>
</dbReference>
<dbReference type="Pfam" id="PF08534">
    <property type="entry name" value="Redoxin"/>
    <property type="match status" value="1"/>
</dbReference>
<dbReference type="PANTHER" id="PTHR42852">
    <property type="entry name" value="THIOL:DISULFIDE INTERCHANGE PROTEIN DSBE"/>
    <property type="match status" value="1"/>
</dbReference>
<dbReference type="GO" id="GO:0030313">
    <property type="term" value="C:cell envelope"/>
    <property type="evidence" value="ECO:0007669"/>
    <property type="project" value="UniProtKB-SubCell"/>
</dbReference>
<keyword evidence="4" id="KW-0732">Signal</keyword>
<dbReference type="InterPro" id="IPR050553">
    <property type="entry name" value="Thioredoxin_ResA/DsbE_sf"/>
</dbReference>
<keyword evidence="3" id="KW-0676">Redox-active center</keyword>
<dbReference type="EMBL" id="MQWA01000001">
    <property type="protein sequence ID" value="PQJ27366.1"/>
    <property type="molecule type" value="Genomic_DNA"/>
</dbReference>
<dbReference type="InterPro" id="IPR013740">
    <property type="entry name" value="Redoxin"/>
</dbReference>
<comment type="subcellular location">
    <subcellularLocation>
        <location evidence="1">Cell envelope</location>
    </subcellularLocation>
</comment>